<dbReference type="AlphaFoldDB" id="A0A645GV57"/>
<evidence type="ECO:0000313" key="1">
    <source>
        <dbReference type="EMBL" id="MPN27914.1"/>
    </source>
</evidence>
<comment type="caution">
    <text evidence="1">The sequence shown here is derived from an EMBL/GenBank/DDBJ whole genome shotgun (WGS) entry which is preliminary data.</text>
</comment>
<reference evidence="1" key="1">
    <citation type="submission" date="2019-08" db="EMBL/GenBank/DDBJ databases">
        <authorList>
            <person name="Kucharzyk K."/>
            <person name="Murdoch R.W."/>
            <person name="Higgins S."/>
            <person name="Loffler F."/>
        </authorList>
    </citation>
    <scope>NUCLEOTIDE SEQUENCE</scope>
</reference>
<accession>A0A645GV57</accession>
<sequence>MQPAVAIAAVIGLEDLGDGLAHPHVLVSDCRAGPMVEVRATRKTQLCKELWQAIVLPEGVNQQCLLPVRQELQIDAQAFF</sequence>
<dbReference type="EMBL" id="VSSQ01077966">
    <property type="protein sequence ID" value="MPN27914.1"/>
    <property type="molecule type" value="Genomic_DNA"/>
</dbReference>
<name>A0A645GV57_9ZZZZ</name>
<protein>
    <submittedName>
        <fullName evidence="1">Uncharacterized protein</fullName>
    </submittedName>
</protein>
<proteinExistence type="predicted"/>
<organism evidence="1">
    <name type="scientific">bioreactor metagenome</name>
    <dbReference type="NCBI Taxonomy" id="1076179"/>
    <lineage>
        <taxon>unclassified sequences</taxon>
        <taxon>metagenomes</taxon>
        <taxon>ecological metagenomes</taxon>
    </lineage>
</organism>
<gene>
    <name evidence="1" type="ORF">SDC9_175348</name>
</gene>